<proteinExistence type="predicted"/>
<feature type="compositionally biased region" description="Basic and acidic residues" evidence="1">
    <location>
        <begin position="1"/>
        <end position="10"/>
    </location>
</feature>
<evidence type="ECO:0000313" key="2">
    <source>
        <dbReference type="EMBL" id="JAD56883.1"/>
    </source>
</evidence>
<name>A0A0A9B403_ARUDO</name>
<feature type="region of interest" description="Disordered" evidence="1">
    <location>
        <begin position="1"/>
        <end position="22"/>
    </location>
</feature>
<reference evidence="2" key="2">
    <citation type="journal article" date="2015" name="Data Brief">
        <title>Shoot transcriptome of the giant reed, Arundo donax.</title>
        <authorList>
            <person name="Barrero R.A."/>
            <person name="Guerrero F.D."/>
            <person name="Moolhuijzen P."/>
            <person name="Goolsby J.A."/>
            <person name="Tidwell J."/>
            <person name="Bellgard S.E."/>
            <person name="Bellgard M.I."/>
        </authorList>
    </citation>
    <scope>NUCLEOTIDE SEQUENCE</scope>
    <source>
        <tissue evidence="2">Shoot tissue taken approximately 20 cm above the soil surface</tissue>
    </source>
</reference>
<reference evidence="2" key="1">
    <citation type="submission" date="2014-09" db="EMBL/GenBank/DDBJ databases">
        <authorList>
            <person name="Magalhaes I.L.F."/>
            <person name="Oliveira U."/>
            <person name="Santos F.R."/>
            <person name="Vidigal T.H.D.A."/>
            <person name="Brescovit A.D."/>
            <person name="Santos A.J."/>
        </authorList>
    </citation>
    <scope>NUCLEOTIDE SEQUENCE</scope>
    <source>
        <tissue evidence="2">Shoot tissue taken approximately 20 cm above the soil surface</tissue>
    </source>
</reference>
<sequence>MLPDWQKLHSELNNQPRNLHQK</sequence>
<evidence type="ECO:0000256" key="1">
    <source>
        <dbReference type="SAM" id="MobiDB-lite"/>
    </source>
</evidence>
<organism evidence="2">
    <name type="scientific">Arundo donax</name>
    <name type="common">Giant reed</name>
    <name type="synonym">Donax arundinaceus</name>
    <dbReference type="NCBI Taxonomy" id="35708"/>
    <lineage>
        <taxon>Eukaryota</taxon>
        <taxon>Viridiplantae</taxon>
        <taxon>Streptophyta</taxon>
        <taxon>Embryophyta</taxon>
        <taxon>Tracheophyta</taxon>
        <taxon>Spermatophyta</taxon>
        <taxon>Magnoliopsida</taxon>
        <taxon>Liliopsida</taxon>
        <taxon>Poales</taxon>
        <taxon>Poaceae</taxon>
        <taxon>PACMAD clade</taxon>
        <taxon>Arundinoideae</taxon>
        <taxon>Arundineae</taxon>
        <taxon>Arundo</taxon>
    </lineage>
</organism>
<feature type="compositionally biased region" description="Polar residues" evidence="1">
    <location>
        <begin position="11"/>
        <end position="22"/>
    </location>
</feature>
<accession>A0A0A9B403</accession>
<dbReference type="EMBL" id="GBRH01241012">
    <property type="protein sequence ID" value="JAD56883.1"/>
    <property type="molecule type" value="Transcribed_RNA"/>
</dbReference>
<protein>
    <submittedName>
        <fullName evidence="2">Uncharacterized protein</fullName>
    </submittedName>
</protein>
<dbReference type="AlphaFoldDB" id="A0A0A9B403"/>